<dbReference type="InterPro" id="IPR036942">
    <property type="entry name" value="Beta-barrel_TonB_sf"/>
</dbReference>
<dbReference type="SUPFAM" id="SSF49464">
    <property type="entry name" value="Carboxypeptidase regulatory domain-like"/>
    <property type="match status" value="1"/>
</dbReference>
<evidence type="ECO:0000256" key="5">
    <source>
        <dbReference type="ARBA" id="ARBA00022729"/>
    </source>
</evidence>
<keyword evidence="5" id="KW-0732">Signal</keyword>
<dbReference type="PANTHER" id="PTHR30069:SF29">
    <property type="entry name" value="HEMOGLOBIN AND HEMOGLOBIN-HAPTOGLOBIN-BINDING PROTEIN 1-RELATED"/>
    <property type="match status" value="1"/>
</dbReference>
<dbReference type="NCBIfam" id="TIGR04056">
    <property type="entry name" value="OMP_RagA_SusC"/>
    <property type="match status" value="1"/>
</dbReference>
<evidence type="ECO:0000256" key="1">
    <source>
        <dbReference type="ARBA" id="ARBA00004571"/>
    </source>
</evidence>
<dbReference type="AlphaFoldDB" id="A0A512RMZ7"/>
<evidence type="ECO:0000313" key="10">
    <source>
        <dbReference type="EMBL" id="GEP97061.1"/>
    </source>
</evidence>
<dbReference type="PANTHER" id="PTHR30069">
    <property type="entry name" value="TONB-DEPENDENT OUTER MEMBRANE RECEPTOR"/>
    <property type="match status" value="1"/>
</dbReference>
<dbReference type="PROSITE" id="PS52016">
    <property type="entry name" value="TONB_DEPENDENT_REC_3"/>
    <property type="match status" value="1"/>
</dbReference>
<accession>A0A512RMZ7</accession>
<dbReference type="SUPFAM" id="SSF56935">
    <property type="entry name" value="Porins"/>
    <property type="match status" value="1"/>
</dbReference>
<dbReference type="FunFam" id="2.60.40.1120:FF:000003">
    <property type="entry name" value="Outer membrane protein Omp121"/>
    <property type="match status" value="1"/>
</dbReference>
<dbReference type="NCBIfam" id="TIGR04057">
    <property type="entry name" value="SusC_RagA_signa"/>
    <property type="match status" value="1"/>
</dbReference>
<evidence type="ECO:0000313" key="11">
    <source>
        <dbReference type="Proteomes" id="UP000321436"/>
    </source>
</evidence>
<dbReference type="InterPro" id="IPR008969">
    <property type="entry name" value="CarboxyPept-like_regulatory"/>
</dbReference>
<dbReference type="Pfam" id="PF07715">
    <property type="entry name" value="Plug"/>
    <property type="match status" value="1"/>
</dbReference>
<dbReference type="InterPro" id="IPR023997">
    <property type="entry name" value="TonB-dep_OMP_SusC/RagA_CS"/>
</dbReference>
<keyword evidence="11" id="KW-1185">Reference proteome</keyword>
<keyword evidence="4 8" id="KW-0812">Transmembrane</keyword>
<dbReference type="InterPro" id="IPR023996">
    <property type="entry name" value="TonB-dep_OMP_SusC/RagA"/>
</dbReference>
<keyword evidence="6 8" id="KW-0472">Membrane</keyword>
<keyword evidence="3 8" id="KW-1134">Transmembrane beta strand</keyword>
<dbReference type="GO" id="GO:0009279">
    <property type="term" value="C:cell outer membrane"/>
    <property type="evidence" value="ECO:0007669"/>
    <property type="project" value="UniProtKB-SubCell"/>
</dbReference>
<evidence type="ECO:0000256" key="3">
    <source>
        <dbReference type="ARBA" id="ARBA00022452"/>
    </source>
</evidence>
<dbReference type="EMBL" id="BKAU01000004">
    <property type="protein sequence ID" value="GEP97061.1"/>
    <property type="molecule type" value="Genomic_DNA"/>
</dbReference>
<evidence type="ECO:0000256" key="7">
    <source>
        <dbReference type="ARBA" id="ARBA00023237"/>
    </source>
</evidence>
<dbReference type="GO" id="GO:0044718">
    <property type="term" value="P:siderophore transmembrane transport"/>
    <property type="evidence" value="ECO:0007669"/>
    <property type="project" value="TreeGrafter"/>
</dbReference>
<dbReference type="Gene3D" id="2.170.130.10">
    <property type="entry name" value="TonB-dependent receptor, plug domain"/>
    <property type="match status" value="1"/>
</dbReference>
<sequence length="1071" mass="118821">MLTCCLQVSADVYSQKRFTLKFEQAGIDKIFARIQKESEYKFFYNYGYIRQLGKIDLQVADATLPEILDRVLNNRLDYRILDRNRVVISPPEEINTQQDVKGRVTDSTGQPLPGVSVRVKGQTTGVITNAKGEFSLIVPDGAVLEVSYLGFETQEVTVSGNKFLDIQLNESASGLNEVVVVGYGAQQKKDLTSAISVVKADDIKKRQATTVAEALQGLASGINVRGGGLPGSEAKIEIRGTKNFTGTNPLYVIDGMITTANRDFNPNDIESIQILKDAAAAAIYGSRAANGVIIITTKKGREGPMKVEVSAKTSVQTIPRYELAETDEFSRINYMAYDNAGATRQQLDLAVNTDWQDVAYRTGTMHDLNASFSGGGKSGTYMISANYFGNKGTVISTNFDRFSLRVNSQGSKGIFSIGENIAISNGRADEMSGNPIIDVVRLLPTIPVYDASHPGGYGYGDEAKARTFGTNPVAIANLEDRMNENFRVRGNIWGEIQILPELKYRLNLGYETSNDHYSYLRKEGNWTLNQSYDPAIANENRARWQTALVENTLTFTKTINRHSLTVLAGQTYQRDDYGQIWGTKRNILQNSNTGQYYPVLDQGNEPQTGGYLRKGILLSYLGRAEYNFADKYLLNAVFRRDGSSRFASANQWGNFPGFSAAWRISRENFFQVRWIDDLKLRGSYGEVGNSNTSQGGYWDYLAVINTLITTTMGRDQHVEPGATLVKLVNADLRWERLKQTNIGLDAAFLNNRLSVTAEYFINQTDDVLTAMPIALTTGNDGGNPVANAASLKNTGFEVSAGFNDTHGEFSYNIGVNFTRLRNKVLGLGYGRNNIYVGNTVTKIGQPIGMWYVLQTDGLFQSQEEVDNYKNKDGKIIQPTAKPGDIRFRDNDGNGQITNADKVVVGDPWPDFEVGLNLGASWKGFELSMNWFGSFGAKVFNGPRSVTDRFDDNSNYRKGIRPWTPDDPNTDVPRAYYGTTLNSRGDIDRWLEPGSFARMKLASLAWNVPNDLVKRIGFERAQVSISGQNLITITKYTGLDPEFNNASIYERGYDFGAFPNLRTWSVGLQFGF</sequence>
<protein>
    <submittedName>
        <fullName evidence="10">SusC/RagA family TonB-linked outer membrane protein</fullName>
    </submittedName>
</protein>
<comment type="similarity">
    <text evidence="8">Belongs to the TonB-dependent receptor family.</text>
</comment>
<feature type="domain" description="TonB-dependent receptor plug" evidence="9">
    <location>
        <begin position="188"/>
        <end position="292"/>
    </location>
</feature>
<dbReference type="Pfam" id="PF13715">
    <property type="entry name" value="CarbopepD_reg_2"/>
    <property type="match status" value="1"/>
</dbReference>
<gene>
    <name evidence="10" type="ORF">CCY01nite_33210</name>
</gene>
<dbReference type="InterPro" id="IPR039426">
    <property type="entry name" value="TonB-dep_rcpt-like"/>
</dbReference>
<organism evidence="10 11">
    <name type="scientific">Chitinophaga cymbidii</name>
    <dbReference type="NCBI Taxonomy" id="1096750"/>
    <lineage>
        <taxon>Bacteria</taxon>
        <taxon>Pseudomonadati</taxon>
        <taxon>Bacteroidota</taxon>
        <taxon>Chitinophagia</taxon>
        <taxon>Chitinophagales</taxon>
        <taxon>Chitinophagaceae</taxon>
        <taxon>Chitinophaga</taxon>
    </lineage>
</organism>
<dbReference type="InterPro" id="IPR037066">
    <property type="entry name" value="Plug_dom_sf"/>
</dbReference>
<keyword evidence="7 8" id="KW-0998">Cell outer membrane</keyword>
<evidence type="ECO:0000256" key="2">
    <source>
        <dbReference type="ARBA" id="ARBA00022448"/>
    </source>
</evidence>
<dbReference type="InterPro" id="IPR012910">
    <property type="entry name" value="Plug_dom"/>
</dbReference>
<name>A0A512RMZ7_9BACT</name>
<dbReference type="RefSeq" id="WP_146864281.1">
    <property type="nucleotide sequence ID" value="NZ_BKAU01000004.1"/>
</dbReference>
<dbReference type="GO" id="GO:0015344">
    <property type="term" value="F:siderophore uptake transmembrane transporter activity"/>
    <property type="evidence" value="ECO:0007669"/>
    <property type="project" value="TreeGrafter"/>
</dbReference>
<evidence type="ECO:0000256" key="4">
    <source>
        <dbReference type="ARBA" id="ARBA00022692"/>
    </source>
</evidence>
<reference evidence="10 11" key="1">
    <citation type="submission" date="2019-07" db="EMBL/GenBank/DDBJ databases">
        <title>Whole genome shotgun sequence of Chitinophaga cymbidii NBRC 109752.</title>
        <authorList>
            <person name="Hosoyama A."/>
            <person name="Uohara A."/>
            <person name="Ohji S."/>
            <person name="Ichikawa N."/>
        </authorList>
    </citation>
    <scope>NUCLEOTIDE SEQUENCE [LARGE SCALE GENOMIC DNA]</scope>
    <source>
        <strain evidence="10 11">NBRC 109752</strain>
    </source>
</reference>
<dbReference type="Gene3D" id="2.60.40.1120">
    <property type="entry name" value="Carboxypeptidase-like, regulatory domain"/>
    <property type="match status" value="1"/>
</dbReference>
<dbReference type="Proteomes" id="UP000321436">
    <property type="component" value="Unassembled WGS sequence"/>
</dbReference>
<dbReference type="OrthoDB" id="9768177at2"/>
<proteinExistence type="inferred from homology"/>
<evidence type="ECO:0000256" key="8">
    <source>
        <dbReference type="PROSITE-ProRule" id="PRU01360"/>
    </source>
</evidence>
<dbReference type="Gene3D" id="2.40.170.20">
    <property type="entry name" value="TonB-dependent receptor, beta-barrel domain"/>
    <property type="match status" value="1"/>
</dbReference>
<comment type="subcellular location">
    <subcellularLocation>
        <location evidence="1 8">Cell outer membrane</location>
        <topology evidence="1 8">Multi-pass membrane protein</topology>
    </subcellularLocation>
</comment>
<keyword evidence="2 8" id="KW-0813">Transport</keyword>
<evidence type="ECO:0000256" key="6">
    <source>
        <dbReference type="ARBA" id="ARBA00023136"/>
    </source>
</evidence>
<evidence type="ECO:0000259" key="9">
    <source>
        <dbReference type="Pfam" id="PF07715"/>
    </source>
</evidence>
<comment type="caution">
    <text evidence="10">The sequence shown here is derived from an EMBL/GenBank/DDBJ whole genome shotgun (WGS) entry which is preliminary data.</text>
</comment>